<evidence type="ECO:0000256" key="4">
    <source>
        <dbReference type="ARBA" id="ARBA00022452"/>
    </source>
</evidence>
<comment type="subcellular location">
    <subcellularLocation>
        <location evidence="1">Cell outer membrane</location>
    </subcellularLocation>
</comment>
<dbReference type="GO" id="GO:0097347">
    <property type="term" value="C:TAM protein secretion complex"/>
    <property type="evidence" value="ECO:0007669"/>
    <property type="project" value="TreeGrafter"/>
</dbReference>
<feature type="domain" description="TamA POTRA" evidence="13">
    <location>
        <begin position="24"/>
        <end position="94"/>
    </location>
</feature>
<dbReference type="OrthoDB" id="9769707at2"/>
<dbReference type="GO" id="GO:0009306">
    <property type="term" value="P:protein secretion"/>
    <property type="evidence" value="ECO:0007669"/>
    <property type="project" value="TreeGrafter"/>
</dbReference>
<evidence type="ECO:0000256" key="8">
    <source>
        <dbReference type="ARBA" id="ARBA00023237"/>
    </source>
</evidence>
<evidence type="ECO:0000313" key="15">
    <source>
        <dbReference type="Proteomes" id="UP000236449"/>
    </source>
</evidence>
<dbReference type="RefSeq" id="WP_102966286.1">
    <property type="nucleotide sequence ID" value="NZ_POSK01000007.1"/>
</dbReference>
<evidence type="ECO:0000313" key="14">
    <source>
        <dbReference type="EMBL" id="PNI04530.1"/>
    </source>
</evidence>
<dbReference type="Gene3D" id="3.10.20.310">
    <property type="entry name" value="membrane protein fhac"/>
    <property type="match status" value="3"/>
</dbReference>
<comment type="similarity">
    <text evidence="2">Belongs to the TamA family.</text>
</comment>
<name>A0A2J8I1Y0_VIBDI</name>
<sequence>MRRKSLPVLFAALLFSAASFAKVSLEIDGLEKELKDNVDAYLSSIPESDYSTQLRFQSRLQKNIVEALNALGYYHPQIDFEVKESGDVLAVHVDAGEVTRLELVDIVITGEAENDPDFIRVIGQSGLKQGEPLNHGQYDSLKSSLRNLALQKGYFNGTYITSRLEVAPELNQAFVRLHYDSGIRYQFGATSVEGSQIDENRVASLQPYKEGDPYLVSKVGEHNQNLSSTEWFSSVFVEPDLNNLDGGRELPMKVSVAPQARNKFETGLGYSTDVGPRGTFKWKKPWINSRGHSFDSSFSISEPEQYITAGYKIPLEDVLHEYYRVQYGLKKVDNRDTQSLESNLSVERHWLVDSGWHRTMFVRYLIESYEQGVLDDVGQFVLPGFTFSRTRARNSGSLITWGDKQTVTIEYGSDSFVSETNVVRVLAGTSWIRTAGENHRGVFRMGGGANFVEDFDKLPPSLRFFAGGDNNLRGYEYESISPRDSSGALAGAKYMATGSVEYQYRLAGNWWGAVFVDGGDAFDYTPRWKTGTGFGVRWVSPVGPLRLDFAWGLESDPGERFRIHFSLGPEL</sequence>
<protein>
    <recommendedName>
        <fullName evidence="3">Translocation and assembly module subunit TamA</fullName>
    </recommendedName>
    <alternativeName>
        <fullName evidence="9">Autotransporter assembly factor TamA</fullName>
    </alternativeName>
</protein>
<comment type="caution">
    <text evidence="14">The sequence shown here is derived from an EMBL/GenBank/DDBJ whole genome shotgun (WGS) entry which is preliminary data.</text>
</comment>
<dbReference type="InterPro" id="IPR039910">
    <property type="entry name" value="D15-like"/>
</dbReference>
<dbReference type="AlphaFoldDB" id="A0A2J8I1Y0"/>
<comment type="subunit">
    <text evidence="10">Interacts with TamB to form the translocation and assembly module (TAM).</text>
</comment>
<evidence type="ECO:0000256" key="9">
    <source>
        <dbReference type="ARBA" id="ARBA00033063"/>
    </source>
</evidence>
<dbReference type="EMBL" id="POSK01000007">
    <property type="protein sequence ID" value="PNI04530.1"/>
    <property type="molecule type" value="Genomic_DNA"/>
</dbReference>
<dbReference type="InterPro" id="IPR035243">
    <property type="entry name" value="TamA_POTRA_Dom_1"/>
</dbReference>
<organism evidence="14 15">
    <name type="scientific">Vibrio diazotrophicus</name>
    <dbReference type="NCBI Taxonomy" id="685"/>
    <lineage>
        <taxon>Bacteria</taxon>
        <taxon>Pseudomonadati</taxon>
        <taxon>Pseudomonadota</taxon>
        <taxon>Gammaproteobacteria</taxon>
        <taxon>Vibrionales</taxon>
        <taxon>Vibrionaceae</taxon>
        <taxon>Vibrio</taxon>
    </lineage>
</organism>
<dbReference type="Pfam" id="PF17243">
    <property type="entry name" value="POTRA_TamA_1"/>
    <property type="match status" value="1"/>
</dbReference>
<evidence type="ECO:0000259" key="12">
    <source>
        <dbReference type="Pfam" id="PF01103"/>
    </source>
</evidence>
<proteinExistence type="inferred from homology"/>
<gene>
    <name evidence="14" type="ORF">C1N32_11640</name>
</gene>
<evidence type="ECO:0000256" key="7">
    <source>
        <dbReference type="ARBA" id="ARBA00023136"/>
    </source>
</evidence>
<dbReference type="GO" id="GO:0009279">
    <property type="term" value="C:cell outer membrane"/>
    <property type="evidence" value="ECO:0007669"/>
    <property type="project" value="UniProtKB-SubCell"/>
</dbReference>
<dbReference type="Proteomes" id="UP000236449">
    <property type="component" value="Unassembled WGS sequence"/>
</dbReference>
<keyword evidence="8" id="KW-0998">Cell outer membrane</keyword>
<keyword evidence="5" id="KW-0812">Transmembrane</keyword>
<keyword evidence="7" id="KW-0472">Membrane</keyword>
<reference evidence="14 15" key="1">
    <citation type="submission" date="2018-01" db="EMBL/GenBank/DDBJ databases">
        <title>Draft genome sequences of six Vibrio diazotrophicus strains isolated from deep-sea sediments of the Baltic Sea.</title>
        <authorList>
            <person name="Castillo D."/>
            <person name="Vandieken V."/>
            <person name="Chiang O."/>
            <person name="Middelboe M."/>
        </authorList>
    </citation>
    <scope>NUCLEOTIDE SEQUENCE [LARGE SCALE GENOMIC DNA]</scope>
    <source>
        <strain evidence="14 15">60.27F</strain>
    </source>
</reference>
<keyword evidence="4" id="KW-1134">Transmembrane beta strand</keyword>
<feature type="domain" description="Bacterial surface antigen (D15)" evidence="12">
    <location>
        <begin position="279"/>
        <end position="568"/>
    </location>
</feature>
<dbReference type="PANTHER" id="PTHR12815:SF47">
    <property type="entry name" value="TRANSLOCATION AND ASSEMBLY MODULE SUBUNIT TAMA"/>
    <property type="match status" value="1"/>
</dbReference>
<evidence type="ECO:0000256" key="2">
    <source>
        <dbReference type="ARBA" id="ARBA00010248"/>
    </source>
</evidence>
<dbReference type="InterPro" id="IPR000184">
    <property type="entry name" value="Bac_surfAg_D15"/>
</dbReference>
<dbReference type="PANTHER" id="PTHR12815">
    <property type="entry name" value="SORTING AND ASSEMBLY MACHINERY SAMM50 PROTEIN FAMILY MEMBER"/>
    <property type="match status" value="1"/>
</dbReference>
<keyword evidence="6 11" id="KW-0732">Signal</keyword>
<accession>A0A2J8I1Y0</accession>
<evidence type="ECO:0000256" key="3">
    <source>
        <dbReference type="ARBA" id="ARBA00015419"/>
    </source>
</evidence>
<dbReference type="Gene3D" id="2.40.160.50">
    <property type="entry name" value="membrane protein fhac: a member of the omp85/tpsb transporter family"/>
    <property type="match status" value="1"/>
</dbReference>
<evidence type="ECO:0000256" key="5">
    <source>
        <dbReference type="ARBA" id="ARBA00022692"/>
    </source>
</evidence>
<evidence type="ECO:0000256" key="11">
    <source>
        <dbReference type="SAM" id="SignalP"/>
    </source>
</evidence>
<evidence type="ECO:0000259" key="13">
    <source>
        <dbReference type="Pfam" id="PF17243"/>
    </source>
</evidence>
<evidence type="ECO:0000256" key="6">
    <source>
        <dbReference type="ARBA" id="ARBA00022729"/>
    </source>
</evidence>
<feature type="chain" id="PRO_5014370267" description="Translocation and assembly module subunit TamA" evidence="11">
    <location>
        <begin position="22"/>
        <end position="571"/>
    </location>
</feature>
<evidence type="ECO:0000256" key="1">
    <source>
        <dbReference type="ARBA" id="ARBA00004442"/>
    </source>
</evidence>
<feature type="signal peptide" evidence="11">
    <location>
        <begin position="1"/>
        <end position="21"/>
    </location>
</feature>
<dbReference type="Pfam" id="PF01103">
    <property type="entry name" value="Omp85"/>
    <property type="match status" value="1"/>
</dbReference>
<dbReference type="FunFam" id="3.10.20.310:FF:000008">
    <property type="entry name" value="Outer membrane protein, OMP85 family"/>
    <property type="match status" value="1"/>
</dbReference>
<evidence type="ECO:0000256" key="10">
    <source>
        <dbReference type="ARBA" id="ARBA00093548"/>
    </source>
</evidence>